<dbReference type="AlphaFoldDB" id="A0A5E4N347"/>
<feature type="non-terminal residue" evidence="1">
    <location>
        <position position="101"/>
    </location>
</feature>
<reference evidence="1 2" key="1">
    <citation type="submission" date="2019-08" db="EMBL/GenBank/DDBJ databases">
        <authorList>
            <person name="Alioto T."/>
            <person name="Alioto T."/>
            <person name="Gomez Garrido J."/>
        </authorList>
    </citation>
    <scope>NUCLEOTIDE SEQUENCE [LARGE SCALE GENOMIC DNA]</scope>
</reference>
<dbReference type="Proteomes" id="UP000325440">
    <property type="component" value="Unassembled WGS sequence"/>
</dbReference>
<evidence type="ECO:0000313" key="2">
    <source>
        <dbReference type="Proteomes" id="UP000325440"/>
    </source>
</evidence>
<name>A0A5E4N347_9HEMI</name>
<dbReference type="EMBL" id="CABPRJ010001598">
    <property type="protein sequence ID" value="VVC39070.1"/>
    <property type="molecule type" value="Genomic_DNA"/>
</dbReference>
<accession>A0A5E4N347</accession>
<gene>
    <name evidence="1" type="ORF">CINCED_3A000311</name>
</gene>
<sequence>MLPGFFLSDENKINSGTTIIKKDSIDIERILDKLEEEQAMEDMLDIEEIGKVKEVNKFQSKKEVEKYLKQETYDWYLTQLSKIHSEHNYANLKGVAKLKPR</sequence>
<proteinExistence type="predicted"/>
<evidence type="ECO:0000313" key="1">
    <source>
        <dbReference type="EMBL" id="VVC39070.1"/>
    </source>
</evidence>
<organism evidence="1 2">
    <name type="scientific">Cinara cedri</name>
    <dbReference type="NCBI Taxonomy" id="506608"/>
    <lineage>
        <taxon>Eukaryota</taxon>
        <taxon>Metazoa</taxon>
        <taxon>Ecdysozoa</taxon>
        <taxon>Arthropoda</taxon>
        <taxon>Hexapoda</taxon>
        <taxon>Insecta</taxon>
        <taxon>Pterygota</taxon>
        <taxon>Neoptera</taxon>
        <taxon>Paraneoptera</taxon>
        <taxon>Hemiptera</taxon>
        <taxon>Sternorrhyncha</taxon>
        <taxon>Aphidomorpha</taxon>
        <taxon>Aphidoidea</taxon>
        <taxon>Aphididae</taxon>
        <taxon>Lachninae</taxon>
        <taxon>Cinara</taxon>
    </lineage>
</organism>
<keyword evidence="2" id="KW-1185">Reference proteome</keyword>
<protein>
    <submittedName>
        <fullName evidence="1">Uncharacterized protein</fullName>
    </submittedName>
</protein>